<feature type="region of interest" description="Disordered" evidence="9">
    <location>
        <begin position="23"/>
        <end position="55"/>
    </location>
</feature>
<dbReference type="Pfam" id="PF07504">
    <property type="entry name" value="FTP"/>
    <property type="match status" value="1"/>
</dbReference>
<keyword evidence="7" id="KW-0482">Metalloprotease</keyword>
<evidence type="ECO:0000256" key="2">
    <source>
        <dbReference type="ARBA" id="ARBA00022670"/>
    </source>
</evidence>
<evidence type="ECO:0000256" key="7">
    <source>
        <dbReference type="ARBA" id="ARBA00023049"/>
    </source>
</evidence>
<feature type="domain" description="FTP" evidence="13">
    <location>
        <begin position="76"/>
        <end position="122"/>
    </location>
</feature>
<dbReference type="PANTHER" id="PTHR33794:SF1">
    <property type="entry name" value="BACILLOLYSIN"/>
    <property type="match status" value="1"/>
</dbReference>
<dbReference type="PRINTS" id="PR00730">
    <property type="entry name" value="THERMOLYSIN"/>
</dbReference>
<proteinExistence type="inferred from homology"/>
<feature type="signal peptide" evidence="10">
    <location>
        <begin position="1"/>
        <end position="25"/>
    </location>
</feature>
<feature type="domain" description="Peptidase M4" evidence="11">
    <location>
        <begin position="225"/>
        <end position="384"/>
    </location>
</feature>
<dbReference type="CDD" id="cd09597">
    <property type="entry name" value="M4_TLP"/>
    <property type="match status" value="1"/>
</dbReference>
<evidence type="ECO:0000313" key="15">
    <source>
        <dbReference type="Proteomes" id="UP000295258"/>
    </source>
</evidence>
<keyword evidence="6" id="KW-0862">Zinc</keyword>
<reference evidence="14 15" key="1">
    <citation type="submission" date="2019-03" db="EMBL/GenBank/DDBJ databases">
        <title>Draft genome sequences of novel Actinobacteria.</title>
        <authorList>
            <person name="Sahin N."/>
            <person name="Ay H."/>
            <person name="Saygin H."/>
        </authorList>
    </citation>
    <scope>NUCLEOTIDE SEQUENCE [LARGE SCALE GENOMIC DNA]</scope>
    <source>
        <strain evidence="14 15">KC310</strain>
    </source>
</reference>
<feature type="domain" description="Peptidase M4 C-terminal" evidence="12">
    <location>
        <begin position="388"/>
        <end position="541"/>
    </location>
</feature>
<dbReference type="InterPro" id="IPR050728">
    <property type="entry name" value="Zinc_Metalloprotease_M4"/>
</dbReference>
<dbReference type="GO" id="GO:0006508">
    <property type="term" value="P:proteolysis"/>
    <property type="evidence" value="ECO:0007669"/>
    <property type="project" value="UniProtKB-KW"/>
</dbReference>
<feature type="active site" description="Proton donor" evidence="8">
    <location>
        <position position="469"/>
    </location>
</feature>
<dbReference type="RefSeq" id="WP_132604743.1">
    <property type="nucleotide sequence ID" value="NZ_SMKO01000195.1"/>
</dbReference>
<dbReference type="InterPro" id="IPR023612">
    <property type="entry name" value="Peptidase_M4"/>
</dbReference>
<gene>
    <name evidence="14" type="ORF">E1292_41590</name>
</gene>
<dbReference type="Proteomes" id="UP000295258">
    <property type="component" value="Unassembled WGS sequence"/>
</dbReference>
<dbReference type="GO" id="GO:0004222">
    <property type="term" value="F:metalloendopeptidase activity"/>
    <property type="evidence" value="ECO:0007669"/>
    <property type="project" value="InterPro"/>
</dbReference>
<dbReference type="InterPro" id="IPR027268">
    <property type="entry name" value="Peptidase_M4/M1_CTD_sf"/>
</dbReference>
<evidence type="ECO:0000256" key="1">
    <source>
        <dbReference type="ARBA" id="ARBA00009388"/>
    </source>
</evidence>
<protein>
    <submittedName>
        <fullName evidence="14">M4 family peptidase</fullName>
    </submittedName>
</protein>
<feature type="active site" evidence="8">
    <location>
        <position position="378"/>
    </location>
</feature>
<name>A0A4R4ULK5_9ACTN</name>
<evidence type="ECO:0000259" key="12">
    <source>
        <dbReference type="Pfam" id="PF02868"/>
    </source>
</evidence>
<dbReference type="InterPro" id="IPR011096">
    <property type="entry name" value="FTP_domain"/>
</dbReference>
<dbReference type="InterPro" id="IPR001570">
    <property type="entry name" value="Peptidase_M4_C_domain"/>
</dbReference>
<evidence type="ECO:0000256" key="3">
    <source>
        <dbReference type="ARBA" id="ARBA00022723"/>
    </source>
</evidence>
<dbReference type="Pfam" id="PF01447">
    <property type="entry name" value="Peptidase_M4"/>
    <property type="match status" value="1"/>
</dbReference>
<evidence type="ECO:0000256" key="5">
    <source>
        <dbReference type="ARBA" id="ARBA00022801"/>
    </source>
</evidence>
<keyword evidence="5" id="KW-0378">Hydrolase</keyword>
<keyword evidence="15" id="KW-1185">Reference proteome</keyword>
<keyword evidence="2" id="KW-0645">Protease</keyword>
<dbReference type="SUPFAM" id="SSF55486">
    <property type="entry name" value="Metalloproteases ('zincins'), catalytic domain"/>
    <property type="match status" value="1"/>
</dbReference>
<dbReference type="GO" id="GO:0046872">
    <property type="term" value="F:metal ion binding"/>
    <property type="evidence" value="ECO:0007669"/>
    <property type="project" value="UniProtKB-KW"/>
</dbReference>
<dbReference type="Gene3D" id="3.10.450.490">
    <property type="match status" value="1"/>
</dbReference>
<evidence type="ECO:0000256" key="4">
    <source>
        <dbReference type="ARBA" id="ARBA00022729"/>
    </source>
</evidence>
<keyword evidence="4 10" id="KW-0732">Signal</keyword>
<dbReference type="EMBL" id="SMKO01000195">
    <property type="protein sequence ID" value="TDC92550.1"/>
    <property type="molecule type" value="Genomic_DNA"/>
</dbReference>
<evidence type="ECO:0000256" key="8">
    <source>
        <dbReference type="PIRSR" id="PIRSR623612-1"/>
    </source>
</evidence>
<evidence type="ECO:0000256" key="9">
    <source>
        <dbReference type="SAM" id="MobiDB-lite"/>
    </source>
</evidence>
<dbReference type="AlphaFoldDB" id="A0A4R4ULK5"/>
<evidence type="ECO:0000256" key="10">
    <source>
        <dbReference type="SAM" id="SignalP"/>
    </source>
</evidence>
<evidence type="ECO:0000313" key="14">
    <source>
        <dbReference type="EMBL" id="TDC92550.1"/>
    </source>
</evidence>
<comment type="similarity">
    <text evidence="1">Belongs to the peptidase M4 family.</text>
</comment>
<dbReference type="Gene3D" id="1.10.390.10">
    <property type="entry name" value="Neutral Protease Domain 2"/>
    <property type="match status" value="1"/>
</dbReference>
<evidence type="ECO:0000259" key="11">
    <source>
        <dbReference type="Pfam" id="PF01447"/>
    </source>
</evidence>
<comment type="caution">
    <text evidence="14">The sequence shown here is derived from an EMBL/GenBank/DDBJ whole genome shotgun (WGS) entry which is preliminary data.</text>
</comment>
<dbReference type="InterPro" id="IPR013856">
    <property type="entry name" value="Peptidase_M4_domain"/>
</dbReference>
<evidence type="ECO:0000256" key="6">
    <source>
        <dbReference type="ARBA" id="ARBA00022833"/>
    </source>
</evidence>
<dbReference type="Gene3D" id="3.10.170.10">
    <property type="match status" value="1"/>
</dbReference>
<evidence type="ECO:0000259" key="13">
    <source>
        <dbReference type="Pfam" id="PF07504"/>
    </source>
</evidence>
<dbReference type="Pfam" id="PF02868">
    <property type="entry name" value="Peptidase_M4_C"/>
    <property type="match status" value="1"/>
</dbReference>
<feature type="chain" id="PRO_5020459011" evidence="10">
    <location>
        <begin position="26"/>
        <end position="879"/>
    </location>
</feature>
<dbReference type="SUPFAM" id="SSF82171">
    <property type="entry name" value="DPP6 N-terminal domain-like"/>
    <property type="match status" value="1"/>
</dbReference>
<sequence length="879" mass="93494">MSWRPLTLVATALCLALSMAATASADDPPQPEIDTRAGTRAPAEVRGLSEPARAGDPVAAAKAHLSDPRYHLDPADLRHLRTVVDGQDETVRFAQSHRGLPVFGGQYLVHLRTDGDQREITGAGGRFHTELDVDPEPTITAQTAAGLARARLITDRRARAATRAVPGELVVMPPGKGVLAWHVTLTGADPVRKRPVLRDAYVDAHSGRPLFAIDRLHMEGPVVGGGRTAHGESVELHAYQRADGRHELRDRSRPMWNGTTGELLTYDAAGADVQGLLNPGVPPGTKLAESPTPAFGPEHAESGAVDAHWGAGKVYEYYKALGREGLDGAGGTMHSVVNVTYMGAPFANALWDGTKMIYGGGGPDYHSFAAGLDVVGHEMTHGVITHSADLVYLGQSGALNEGLADYFGNAIQVDALGIAMSDPEAGLLGDALCKNLPPAECAVRDLGDGRNAVKDYVGLTLRQDGGGVHFNSTIFSGALWDVRKKLGAGFDKVVYKALTEYMTPLDDFTDGRRAVESAARAKGLSARDRHTIGRAFDRHGIRPGWERRIRTDSEVVIDGLTDAFDPPALAGDRYVVTNSTPDAAGPTMVVTGRLRGGRPAVLSDDGRWNWLPATDGERAVWASYDAEANSFQIRARPLDASTPSTVLHDSSHNVLSLAVSGDAVAWSALDPDTGEAELWVKRGAADPVRLTAEEGVEGYQPSATGGRLAYVRVWYEGTLDHSTPVVHDLVTGRETVIPEAPSTGPAPSVSGVPALTSRHLLWLVDADRDGRAGIMRAGADGTGVTPIVPDGPRAPQAFYLDANDKLATVAHYPGAFDLVNENLPKLLQIPVEGGEPVRYSCNRGEQSVFASGEGTRVLWLDGTAGDTDLVTRSRPARRC</sequence>
<dbReference type="PANTHER" id="PTHR33794">
    <property type="entry name" value="BACILLOLYSIN"/>
    <property type="match status" value="1"/>
</dbReference>
<keyword evidence="3" id="KW-0479">Metal-binding</keyword>
<accession>A0A4R4ULK5</accession>
<organism evidence="14 15">
    <name type="scientific">Nonomuraea deserti</name>
    <dbReference type="NCBI Taxonomy" id="1848322"/>
    <lineage>
        <taxon>Bacteria</taxon>
        <taxon>Bacillati</taxon>
        <taxon>Actinomycetota</taxon>
        <taxon>Actinomycetes</taxon>
        <taxon>Streptosporangiales</taxon>
        <taxon>Streptosporangiaceae</taxon>
        <taxon>Nonomuraea</taxon>
    </lineage>
</organism>